<evidence type="ECO:0000313" key="2">
    <source>
        <dbReference type="Proteomes" id="UP000269883"/>
    </source>
</evidence>
<reference evidence="1 2" key="1">
    <citation type="journal article" date="2018" name="Sci. Adv.">
        <title>Multi-heme cytochromes provide a pathway for survival in energy-limited environments.</title>
        <authorList>
            <person name="Deng X."/>
            <person name="Dohmae N."/>
            <person name="Nealson K.H."/>
            <person name="Hashimoto K."/>
            <person name="Okamoto A."/>
        </authorList>
    </citation>
    <scope>NUCLEOTIDE SEQUENCE [LARGE SCALE GENOMIC DNA]</scope>
    <source>
        <strain evidence="1 2">IS5</strain>
    </source>
</reference>
<evidence type="ECO:0000313" key="1">
    <source>
        <dbReference type="EMBL" id="BBD08185.1"/>
    </source>
</evidence>
<sequence length="87" mass="9653">MSEMYQAYGWTAGEVFEQDIQKMDGVIIHALVMKHDPTQARPQCVLNVVKQVNSVLGGIGIAPGVQVHVDSEFRQVVWGLWRGCLVS</sequence>
<dbReference type="AlphaFoldDB" id="A0A2Z6AYE2"/>
<protein>
    <submittedName>
        <fullName evidence="1">Uncharacterized protein</fullName>
    </submittedName>
</protein>
<organism evidence="1 2">
    <name type="scientific">Desulfovibrio ferrophilus</name>
    <dbReference type="NCBI Taxonomy" id="241368"/>
    <lineage>
        <taxon>Bacteria</taxon>
        <taxon>Pseudomonadati</taxon>
        <taxon>Thermodesulfobacteriota</taxon>
        <taxon>Desulfovibrionia</taxon>
        <taxon>Desulfovibrionales</taxon>
        <taxon>Desulfovibrionaceae</taxon>
        <taxon>Desulfovibrio</taxon>
    </lineage>
</organism>
<accession>A0A2Z6AYE2</accession>
<proteinExistence type="predicted"/>
<dbReference type="KEGG" id="dfl:DFE_1459"/>
<gene>
    <name evidence="1" type="ORF">DFE_1459</name>
</gene>
<dbReference type="Proteomes" id="UP000269883">
    <property type="component" value="Chromosome"/>
</dbReference>
<keyword evidence="2" id="KW-1185">Reference proteome</keyword>
<name>A0A2Z6AYE2_9BACT</name>
<dbReference type="EMBL" id="AP017378">
    <property type="protein sequence ID" value="BBD08185.1"/>
    <property type="molecule type" value="Genomic_DNA"/>
</dbReference>